<dbReference type="EMBL" id="MLCN01000003">
    <property type="protein sequence ID" value="ONG42155.1"/>
    <property type="molecule type" value="Genomic_DNA"/>
</dbReference>
<gene>
    <name evidence="2" type="ORF">BKE30_01255</name>
</gene>
<dbReference type="STRING" id="1907941.BKE30_01255"/>
<dbReference type="SUPFAM" id="SSF63829">
    <property type="entry name" value="Calcium-dependent phosphotriesterase"/>
    <property type="match status" value="1"/>
</dbReference>
<reference evidence="2 3" key="1">
    <citation type="submission" date="2016-10" db="EMBL/GenBank/DDBJ databases">
        <title>Draft Genome sequence of Alkanindiges sp. strain H1.</title>
        <authorList>
            <person name="Subhash Y."/>
            <person name="Lee S."/>
        </authorList>
    </citation>
    <scope>NUCLEOTIDE SEQUENCE [LARGE SCALE GENOMIC DNA]</scope>
    <source>
        <strain evidence="2 3">H1</strain>
    </source>
</reference>
<dbReference type="InterPro" id="IPR008557">
    <property type="entry name" value="PhoX"/>
</dbReference>
<feature type="region of interest" description="Disordered" evidence="1">
    <location>
        <begin position="699"/>
        <end position="732"/>
    </location>
</feature>
<sequence length="745" mass="81375">MTQLSPYTEEREIDCNTSDNPHFDSILNSRLLNNQLSRRQVLKTSSGAAAIFMAASLVGCGSDDNDNDNNNGNTTPPVTPDTPARPEALSFKAVDKNRNDLVTVPEGYEATVLYAMGDPLSSSIAAWQDSSRESGASYSMRSGDCHDGMHFFGVGSNNKWQAEQSARGLLVLNHEYINPNYLHPTGATIVAGKRTVEDEVIKEFNAHGVSVVEVKKDEKTSKVSMVKDSVFNRRITASTEMEISGPLRGSDLVKTRFSSNGNKTRGTHNNCGNGNTPWGTYLACEENYIGYFARNAADDLQRTPKEIIALNRYGLKQGSGSRYLWETVSGSSQQDLFDRWNASVTANSAEQDYRNGPNTFGWIVEIDPFSTSAPRKRTAMGRFAHEDCRVSPAVEGQPLTFYMGDDSRGEYIYKFVSKALWRNADINGGYAAGDKYLNEGTLYVARFSEDGKGQWIELSYGKNGLTSNNSTYAFSNQADVLAHARLAGDSVGATKMDRPEWCAVNPTNGEVYITLTNNSDRGKKYPVDAMNPRQYEDDKEGKTSIGNNNGHIIRFKEANNRHDGTTFSWDIYLFGAQADAATSVNLSGLTDTNDFSSPDGMWFDNRGVLWIQTDDGQYTDVTNCMMLAALPGEVGDGGVATAQALSNASGQQMTIKGKNVTDSSLKRFLVGPKECEITGIAMTPDCKAIFLNVQHPGEESKPDYNNPASFGSHWPATQTNAANTTSRPRSATVVVTRKDGGVIVG</sequence>
<evidence type="ECO:0000313" key="2">
    <source>
        <dbReference type="EMBL" id="ONG42155.1"/>
    </source>
</evidence>
<dbReference type="Proteomes" id="UP000192132">
    <property type="component" value="Unassembled WGS sequence"/>
</dbReference>
<accession>A0A1S8CZ63</accession>
<name>A0A1S8CZ63_9GAMM</name>
<evidence type="ECO:0000313" key="3">
    <source>
        <dbReference type="Proteomes" id="UP000192132"/>
    </source>
</evidence>
<keyword evidence="3" id="KW-1185">Reference proteome</keyword>
<evidence type="ECO:0000256" key="1">
    <source>
        <dbReference type="SAM" id="MobiDB-lite"/>
    </source>
</evidence>
<dbReference type="AlphaFoldDB" id="A0A1S8CZ63"/>
<feature type="compositionally biased region" description="Polar residues" evidence="1">
    <location>
        <begin position="715"/>
        <end position="729"/>
    </location>
</feature>
<feature type="region of interest" description="Disordered" evidence="1">
    <location>
        <begin position="63"/>
        <end position="85"/>
    </location>
</feature>
<dbReference type="PANTHER" id="PTHR35399:SF2">
    <property type="entry name" value="DUF839 DOMAIN-CONTAINING PROTEIN"/>
    <property type="match status" value="1"/>
</dbReference>
<comment type="caution">
    <text evidence="2">The sequence shown here is derived from an EMBL/GenBank/DDBJ whole genome shotgun (WGS) entry which is preliminary data.</text>
</comment>
<dbReference type="Pfam" id="PF05787">
    <property type="entry name" value="PhoX"/>
    <property type="match status" value="1"/>
</dbReference>
<dbReference type="RefSeq" id="WP_076876843.1">
    <property type="nucleotide sequence ID" value="NZ_MLCN01000003.1"/>
</dbReference>
<dbReference type="PANTHER" id="PTHR35399">
    <property type="entry name" value="SLR8030 PROTEIN"/>
    <property type="match status" value="1"/>
</dbReference>
<proteinExistence type="predicted"/>
<dbReference type="OrthoDB" id="9801383at2"/>
<protein>
    <submittedName>
        <fullName evidence="2">Phosphatase</fullName>
    </submittedName>
</protein>
<organism evidence="2 3">
    <name type="scientific">Alkanindiges hydrocarboniclasticus</name>
    <dbReference type="NCBI Taxonomy" id="1907941"/>
    <lineage>
        <taxon>Bacteria</taxon>
        <taxon>Pseudomonadati</taxon>
        <taxon>Pseudomonadota</taxon>
        <taxon>Gammaproteobacteria</taxon>
        <taxon>Moraxellales</taxon>
        <taxon>Moraxellaceae</taxon>
        <taxon>Alkanindiges</taxon>
    </lineage>
</organism>